<name>A0ABW5JAL7_9BACT</name>
<evidence type="ECO:0000313" key="2">
    <source>
        <dbReference type="Proteomes" id="UP001597510"/>
    </source>
</evidence>
<comment type="caution">
    <text evidence="1">The sequence shown here is derived from an EMBL/GenBank/DDBJ whole genome shotgun (WGS) entry which is preliminary data.</text>
</comment>
<dbReference type="Proteomes" id="UP001597510">
    <property type="component" value="Unassembled WGS sequence"/>
</dbReference>
<keyword evidence="2" id="KW-1185">Reference proteome</keyword>
<proteinExistence type="predicted"/>
<reference evidence="2" key="1">
    <citation type="journal article" date="2019" name="Int. J. Syst. Evol. Microbiol.">
        <title>The Global Catalogue of Microorganisms (GCM) 10K type strain sequencing project: providing services to taxonomists for standard genome sequencing and annotation.</title>
        <authorList>
            <consortium name="The Broad Institute Genomics Platform"/>
            <consortium name="The Broad Institute Genome Sequencing Center for Infectious Disease"/>
            <person name="Wu L."/>
            <person name="Ma J."/>
        </authorList>
    </citation>
    <scope>NUCLEOTIDE SEQUENCE [LARGE SCALE GENOMIC DNA]</scope>
    <source>
        <strain evidence="2">KCTC 52344</strain>
    </source>
</reference>
<protein>
    <submittedName>
        <fullName evidence="1">DUF4262 domain-containing protein</fullName>
    </submittedName>
</protein>
<dbReference type="Pfam" id="PF14081">
    <property type="entry name" value="DUF4262"/>
    <property type="match status" value="1"/>
</dbReference>
<accession>A0ABW5JAL7</accession>
<dbReference type="RefSeq" id="WP_340236086.1">
    <property type="nucleotide sequence ID" value="NZ_JBBEWC010000005.1"/>
</dbReference>
<organism evidence="1 2">
    <name type="scientific">Emticicia soli</name>
    <dbReference type="NCBI Taxonomy" id="2027878"/>
    <lineage>
        <taxon>Bacteria</taxon>
        <taxon>Pseudomonadati</taxon>
        <taxon>Bacteroidota</taxon>
        <taxon>Cytophagia</taxon>
        <taxon>Cytophagales</taxon>
        <taxon>Leadbetterellaceae</taxon>
        <taxon>Emticicia</taxon>
    </lineage>
</organism>
<sequence length="238" mass="27404">MNNNKALIEKYGLVINQIEATDYLPSFAYSIGLWQTYKHPEIICFGLPTKLMHEIINDVAALIKDGQTIVAGEVNTEIFKDARAAFLTVDKRNMADYFNPAISYYNSEDFPALQLVWADEADLLPWETGFDKSLIHYQPLLDRNVDFKFREAKNLGVFTTRQWMEEQKPILKVLHEANGDWQFLTGNQLPEDGRLVALAILVKRDPTLNEVFDLDYGQYAERSSVGAKWERYDLIDET</sequence>
<dbReference type="InterPro" id="IPR025358">
    <property type="entry name" value="DUF4262"/>
</dbReference>
<dbReference type="EMBL" id="JBHULC010000011">
    <property type="protein sequence ID" value="MFD2521811.1"/>
    <property type="molecule type" value="Genomic_DNA"/>
</dbReference>
<gene>
    <name evidence="1" type="ORF">ACFSR2_13015</name>
</gene>
<evidence type="ECO:0000313" key="1">
    <source>
        <dbReference type="EMBL" id="MFD2521811.1"/>
    </source>
</evidence>